<protein>
    <recommendedName>
        <fullName evidence="3">Sulfurtransferase complex subunit TusB</fullName>
    </recommendedName>
</protein>
<dbReference type="AlphaFoldDB" id="A0A345P624"/>
<dbReference type="KEGG" id="mbah:HYN46_07730"/>
<organism evidence="1 2">
    <name type="scientific">Aquirhabdus parva</name>
    <dbReference type="NCBI Taxonomy" id="2283318"/>
    <lineage>
        <taxon>Bacteria</taxon>
        <taxon>Pseudomonadati</taxon>
        <taxon>Pseudomonadota</taxon>
        <taxon>Gammaproteobacteria</taxon>
        <taxon>Moraxellales</taxon>
        <taxon>Moraxellaceae</taxon>
        <taxon>Aquirhabdus</taxon>
    </lineage>
</organism>
<evidence type="ECO:0008006" key="3">
    <source>
        <dbReference type="Google" id="ProtNLM"/>
    </source>
</evidence>
<evidence type="ECO:0000313" key="2">
    <source>
        <dbReference type="Proteomes" id="UP000253940"/>
    </source>
</evidence>
<proteinExistence type="predicted"/>
<evidence type="ECO:0000313" key="1">
    <source>
        <dbReference type="EMBL" id="AXI02733.1"/>
    </source>
</evidence>
<dbReference type="EMBL" id="CP031222">
    <property type="protein sequence ID" value="AXI02733.1"/>
    <property type="molecule type" value="Genomic_DNA"/>
</dbReference>
<reference evidence="1 2" key="1">
    <citation type="submission" date="2018-07" db="EMBL/GenBank/DDBJ databases">
        <title>Genome sequencing of Moraxellaceae gen. HYN0046.</title>
        <authorList>
            <person name="Kim M."/>
            <person name="Yi H."/>
        </authorList>
    </citation>
    <scope>NUCLEOTIDE SEQUENCE [LARGE SCALE GENOMIC DNA]</scope>
    <source>
        <strain evidence="1 2">HYN0046</strain>
    </source>
</reference>
<name>A0A345P624_9GAMM</name>
<dbReference type="InterPro" id="IPR027396">
    <property type="entry name" value="DsrEFH-like"/>
</dbReference>
<dbReference type="SUPFAM" id="SSF75169">
    <property type="entry name" value="DsrEFH-like"/>
    <property type="match status" value="1"/>
</dbReference>
<dbReference type="Proteomes" id="UP000253940">
    <property type="component" value="Chromosome"/>
</dbReference>
<sequence length="112" mass="12783">MVNIVQNNTETLKIESCNNTLHLLTAAPRYWPVLLPQLQSVWQWGDLLLLIAEAAQGYHSIKLASFDHTAILQSDMQLLGIAPNDANPIQIVTIDQWAEWTLVFQRTLTWRC</sequence>
<gene>
    <name evidence="1" type="ORF">HYN46_07730</name>
</gene>
<accession>A0A345P624</accession>
<keyword evidence="2" id="KW-1185">Reference proteome</keyword>